<dbReference type="Proteomes" id="UP000544110">
    <property type="component" value="Unassembled WGS sequence"/>
</dbReference>
<dbReference type="RefSeq" id="WP_179516555.1">
    <property type="nucleotide sequence ID" value="NZ_JACCAC010000001.1"/>
</dbReference>
<dbReference type="AlphaFoldDB" id="A0A7Y9UUU6"/>
<proteinExistence type="predicted"/>
<protein>
    <submittedName>
        <fullName evidence="3">1-acyl-sn-glycerol-3-phosphate acyltransferase</fullName>
    </submittedName>
</protein>
<evidence type="ECO:0000259" key="2">
    <source>
        <dbReference type="SMART" id="SM00563"/>
    </source>
</evidence>
<dbReference type="PANTHER" id="PTHR22753">
    <property type="entry name" value="TRANSMEMBRANE PROTEIN 68"/>
    <property type="match status" value="1"/>
</dbReference>
<dbReference type="GO" id="GO:0016020">
    <property type="term" value="C:membrane"/>
    <property type="evidence" value="ECO:0007669"/>
    <property type="project" value="TreeGrafter"/>
</dbReference>
<dbReference type="EMBL" id="JACCAC010000001">
    <property type="protein sequence ID" value="NYG53790.1"/>
    <property type="molecule type" value="Genomic_DNA"/>
</dbReference>
<reference evidence="3 4" key="1">
    <citation type="submission" date="2020-07" db="EMBL/GenBank/DDBJ databases">
        <title>Sequencing the genomes of 1000 actinobacteria strains.</title>
        <authorList>
            <person name="Klenk H.-P."/>
        </authorList>
    </citation>
    <scope>NUCLEOTIDE SEQUENCE [LARGE SCALE GENOMIC DNA]</scope>
    <source>
        <strain evidence="3 4">DSM 24552</strain>
    </source>
</reference>
<evidence type="ECO:0000313" key="3">
    <source>
        <dbReference type="EMBL" id="NYG53790.1"/>
    </source>
</evidence>
<feature type="domain" description="Phospholipid/glycerol acyltransferase" evidence="2">
    <location>
        <begin position="214"/>
        <end position="331"/>
    </location>
</feature>
<accession>A0A7Y9UUU6</accession>
<name>A0A7Y9UUU6_9ACTN</name>
<dbReference type="CDD" id="cd07987">
    <property type="entry name" value="LPLAT_MGAT-like"/>
    <property type="match status" value="1"/>
</dbReference>
<feature type="compositionally biased region" description="Low complexity" evidence="1">
    <location>
        <begin position="1"/>
        <end position="12"/>
    </location>
</feature>
<feature type="compositionally biased region" description="Low complexity" evidence="1">
    <location>
        <begin position="21"/>
        <end position="55"/>
    </location>
</feature>
<keyword evidence="4" id="KW-1185">Reference proteome</keyword>
<feature type="region of interest" description="Disordered" evidence="1">
    <location>
        <begin position="1"/>
        <end position="118"/>
    </location>
</feature>
<dbReference type="SMART" id="SM00563">
    <property type="entry name" value="PlsC"/>
    <property type="match status" value="1"/>
</dbReference>
<dbReference type="InterPro" id="IPR002123">
    <property type="entry name" value="Plipid/glycerol_acylTrfase"/>
</dbReference>
<organism evidence="3 4">
    <name type="scientific">Nocardioides perillae</name>
    <dbReference type="NCBI Taxonomy" id="1119534"/>
    <lineage>
        <taxon>Bacteria</taxon>
        <taxon>Bacillati</taxon>
        <taxon>Actinomycetota</taxon>
        <taxon>Actinomycetes</taxon>
        <taxon>Propionibacteriales</taxon>
        <taxon>Nocardioidaceae</taxon>
        <taxon>Nocardioides</taxon>
    </lineage>
</organism>
<keyword evidence="3" id="KW-0808">Transferase</keyword>
<evidence type="ECO:0000256" key="1">
    <source>
        <dbReference type="SAM" id="MobiDB-lite"/>
    </source>
</evidence>
<evidence type="ECO:0000313" key="4">
    <source>
        <dbReference type="Proteomes" id="UP000544110"/>
    </source>
</evidence>
<gene>
    <name evidence="3" type="ORF">BJ989_000094</name>
</gene>
<dbReference type="GO" id="GO:0016746">
    <property type="term" value="F:acyltransferase activity"/>
    <property type="evidence" value="ECO:0007669"/>
    <property type="project" value="UniProtKB-KW"/>
</dbReference>
<dbReference type="SUPFAM" id="SSF69593">
    <property type="entry name" value="Glycerol-3-phosphate (1)-acyltransferase"/>
    <property type="match status" value="1"/>
</dbReference>
<dbReference type="Pfam" id="PF01553">
    <property type="entry name" value="Acyltransferase"/>
    <property type="match status" value="1"/>
</dbReference>
<sequence>MGDAEIIPIGTRGRPGRGSGQRRPSSAARGLAGGRPAPRGDDPAGTDASDATDAVDAVDDAAPDPASAPDPAPDVVGHETPATPPEAEDDPSPRDAPAPVLSTLPPAGGGAGSTAYAGRAPATTVPRHGIPAGDWLAAVQHAAREVFGPQWEPQLARMLAVARHRLTGDYTVDEYGFDAEVTEHFLHAVLRPIAQKWFRIEVRGVENIPAEGGALVVSNHSGTIPVDGLMTMVSTHDATGRFLRPLGADLVFRLPVVSTLARRSGATLACAEDAERMLRGGELVGVWPEGFKGIGKPYSERYKLQRFGRGGFVSAAIRTGVPIIPLSVVGAEEIYPLVGNVPSLARLLGMPYVPITPLFPWLGPLGLVPLPSKWIIEFGEPIRTDAYDEGAGEDPMLVFNVTDQVRETIQQTLYRLLVERGSVFG</sequence>
<dbReference type="PANTHER" id="PTHR22753:SF14">
    <property type="entry name" value="MONOACYLGLYCEROL_DIACYLGLYCEROL O-ACYLTRANSFERASE"/>
    <property type="match status" value="1"/>
</dbReference>
<comment type="caution">
    <text evidence="3">The sequence shown here is derived from an EMBL/GenBank/DDBJ whole genome shotgun (WGS) entry which is preliminary data.</text>
</comment>
<keyword evidence="3" id="KW-0012">Acyltransferase</keyword>